<dbReference type="Pfam" id="PF00080">
    <property type="entry name" value="Sod_Cu"/>
    <property type="match status" value="1"/>
</dbReference>
<evidence type="ECO:0000256" key="11">
    <source>
        <dbReference type="ARBA" id="ARBA00022862"/>
    </source>
</evidence>
<dbReference type="EMBL" id="HE681719">
    <property type="protein sequence ID" value="CCG21670.1"/>
    <property type="molecule type" value="Genomic_DNA"/>
</dbReference>
<evidence type="ECO:0000256" key="7">
    <source>
        <dbReference type="ARBA" id="ARBA00022525"/>
    </source>
</evidence>
<evidence type="ECO:0000256" key="8">
    <source>
        <dbReference type="ARBA" id="ARBA00022622"/>
    </source>
</evidence>
<protein>
    <recommendedName>
        <fullName evidence="5">superoxide dismutase</fullName>
        <ecNumber evidence="5">1.15.1.1</ecNumber>
    </recommendedName>
</protein>
<dbReference type="eggNOG" id="ENOG502S5NX">
    <property type="taxonomic scope" value="Eukaryota"/>
</dbReference>
<evidence type="ECO:0000256" key="15">
    <source>
        <dbReference type="ARBA" id="ARBA00023136"/>
    </source>
</evidence>
<dbReference type="GeneID" id="14537038"/>
<keyword evidence="11" id="KW-0049">Antioxidant</keyword>
<comment type="cofactor">
    <cofactor evidence="1">
        <name>Cu cation</name>
        <dbReference type="ChEBI" id="CHEBI:23378"/>
    </cofactor>
</comment>
<evidence type="ECO:0000256" key="1">
    <source>
        <dbReference type="ARBA" id="ARBA00001935"/>
    </source>
</evidence>
<evidence type="ECO:0000256" key="17">
    <source>
        <dbReference type="ARBA" id="ARBA00023288"/>
    </source>
</evidence>
<keyword evidence="15 20" id="KW-0472">Membrane</keyword>
<keyword evidence="8" id="KW-0336">GPI-anchor</keyword>
<feature type="chain" id="PRO_5003616231" description="superoxide dismutase" evidence="21">
    <location>
        <begin position="21"/>
        <end position="379"/>
    </location>
</feature>
<sequence>MKFLSSIFILSLTFATTCLSDKAPKIKKNPKNIVAIADFPFGGDKTIKGNVVFTSNGKHVNVHVDMTGFPHNEGPFYYHIHERSVPENGNCEACGLHFNPYNSSPDCLAQKHDGYCQVGDLSGKHGAINSTCFEFKFTDPYLSLNKRSKSYIVGKSLVFHYANMTKLACADIELANDLRIQSLMDEYVQTDDSVQLTQLKQSLDQGYSFDALEALKNEVYESDDDEVVSELLSPSMEQEIKEPKEETQGEQQQENIDNEQGDNNEPEDLSRSKNFKHILQDVKVLPQRLVNKTKNHWSKEDESKFGRKNIDKLIHHSSIQSPNSSEMKLYQNQTNVTLHGISDDCSPNSSSALFATVSTSFLYALINSVMIGFIVMVII</sequence>
<dbReference type="InterPro" id="IPR036423">
    <property type="entry name" value="SOD-like_Cu/Zn_dom_sf"/>
</dbReference>
<feature type="domain" description="Superoxide dismutase copper/zinc binding" evidence="22">
    <location>
        <begin position="47"/>
        <end position="161"/>
    </location>
</feature>
<dbReference type="GO" id="GO:0098552">
    <property type="term" value="C:side of membrane"/>
    <property type="evidence" value="ECO:0007669"/>
    <property type="project" value="UniProtKB-KW"/>
</dbReference>
<evidence type="ECO:0000256" key="2">
    <source>
        <dbReference type="ARBA" id="ARBA00004191"/>
    </source>
</evidence>
<keyword evidence="24" id="KW-1185">Reference proteome</keyword>
<evidence type="ECO:0000256" key="18">
    <source>
        <dbReference type="ARBA" id="ARBA00049204"/>
    </source>
</evidence>
<dbReference type="KEGG" id="cot:CORT_0A12870"/>
<dbReference type="AlphaFoldDB" id="H8WZ38"/>
<reference evidence="23 24" key="1">
    <citation type="journal article" date="2012" name="PLoS ONE">
        <title>Sequence and analysis of the genome of the pathogenic yeast Candida orthopsilosis.</title>
        <authorList>
            <person name="Riccombeni A."/>
            <person name="Vidanes G."/>
            <person name="Proux-Wera E."/>
            <person name="Wolfe K.H."/>
            <person name="Butler G."/>
        </authorList>
    </citation>
    <scope>NUCLEOTIDE SEQUENCE [LARGE SCALE GENOMIC DNA]</scope>
    <source>
        <strain evidence="23 24">Co 90-125</strain>
    </source>
</reference>
<dbReference type="RefSeq" id="XP_003867108.1">
    <property type="nucleotide sequence ID" value="XM_003867060.1"/>
</dbReference>
<dbReference type="PANTHER" id="PTHR10003">
    <property type="entry name" value="SUPEROXIDE DISMUTASE CU-ZN -RELATED"/>
    <property type="match status" value="1"/>
</dbReference>
<proteinExistence type="inferred from homology"/>
<accession>H8WZ38</accession>
<dbReference type="InterPro" id="IPR024134">
    <property type="entry name" value="SOD_Cu/Zn_/chaperone"/>
</dbReference>
<feature type="compositionally biased region" description="Acidic residues" evidence="19">
    <location>
        <begin position="256"/>
        <end position="267"/>
    </location>
</feature>
<dbReference type="FunFam" id="2.60.40.200:FF:000007">
    <property type="entry name" value="Cell surface Cu-only superoxide dismutase 5"/>
    <property type="match status" value="1"/>
</dbReference>
<evidence type="ECO:0000259" key="22">
    <source>
        <dbReference type="Pfam" id="PF00080"/>
    </source>
</evidence>
<feature type="signal peptide" evidence="21">
    <location>
        <begin position="1"/>
        <end position="20"/>
    </location>
</feature>
<dbReference type="OrthoDB" id="159229at2759"/>
<evidence type="ECO:0000256" key="14">
    <source>
        <dbReference type="ARBA" id="ARBA00023026"/>
    </source>
</evidence>
<feature type="transmembrane region" description="Helical" evidence="20">
    <location>
        <begin position="352"/>
        <end position="378"/>
    </location>
</feature>
<comment type="similarity">
    <text evidence="4">Belongs to the Cu-Zn superoxide dismutase family.</text>
</comment>
<keyword evidence="17" id="KW-0449">Lipoprotein</keyword>
<evidence type="ECO:0000256" key="9">
    <source>
        <dbReference type="ARBA" id="ARBA00022723"/>
    </source>
</evidence>
<organism evidence="23 24">
    <name type="scientific">Candida orthopsilosis (strain 90-125)</name>
    <name type="common">Yeast</name>
    <dbReference type="NCBI Taxonomy" id="1136231"/>
    <lineage>
        <taxon>Eukaryota</taxon>
        <taxon>Fungi</taxon>
        <taxon>Dikarya</taxon>
        <taxon>Ascomycota</taxon>
        <taxon>Saccharomycotina</taxon>
        <taxon>Pichiomycetes</taxon>
        <taxon>Debaryomycetaceae</taxon>
        <taxon>Candida/Lodderomyces clade</taxon>
        <taxon>Candida</taxon>
    </lineage>
</organism>
<keyword evidence="14" id="KW-0843">Virulence</keyword>
<evidence type="ECO:0000256" key="13">
    <source>
        <dbReference type="ARBA" id="ARBA00023008"/>
    </source>
</evidence>
<dbReference type="EC" id="1.15.1.1" evidence="5"/>
<keyword evidence="10 21" id="KW-0732">Signal</keyword>
<evidence type="ECO:0000256" key="19">
    <source>
        <dbReference type="SAM" id="MobiDB-lite"/>
    </source>
</evidence>
<keyword evidence="20" id="KW-0812">Transmembrane</keyword>
<name>H8WZ38_CANO9</name>
<dbReference type="GO" id="GO:0005507">
    <property type="term" value="F:copper ion binding"/>
    <property type="evidence" value="ECO:0007669"/>
    <property type="project" value="InterPro"/>
</dbReference>
<dbReference type="Gene3D" id="2.60.40.200">
    <property type="entry name" value="Superoxide dismutase, copper/zinc binding domain"/>
    <property type="match status" value="1"/>
</dbReference>
<dbReference type="Proteomes" id="UP000005018">
    <property type="component" value="Chromosome 1"/>
</dbReference>
<gene>
    <name evidence="23" type="ORF">CORT_0A12870</name>
</gene>
<evidence type="ECO:0000313" key="23">
    <source>
        <dbReference type="EMBL" id="CCG21670.1"/>
    </source>
</evidence>
<evidence type="ECO:0000256" key="6">
    <source>
        <dbReference type="ARBA" id="ARBA00022512"/>
    </source>
</evidence>
<feature type="compositionally biased region" description="Basic and acidic residues" evidence="19">
    <location>
        <begin position="238"/>
        <end position="247"/>
    </location>
</feature>
<evidence type="ECO:0000256" key="12">
    <source>
        <dbReference type="ARBA" id="ARBA00023002"/>
    </source>
</evidence>
<keyword evidence="7" id="KW-0964">Secreted</keyword>
<dbReference type="GO" id="GO:0005576">
    <property type="term" value="C:extracellular region"/>
    <property type="evidence" value="ECO:0007669"/>
    <property type="project" value="UniProtKB-ARBA"/>
</dbReference>
<comment type="subcellular location">
    <subcellularLocation>
        <location evidence="3">Membrane</location>
        <topology evidence="3">Lipid-anchor</topology>
        <topology evidence="3">GPI-anchor</topology>
    </subcellularLocation>
    <subcellularLocation>
        <location evidence="2">Secreted</location>
        <location evidence="2">Cell wall</location>
    </subcellularLocation>
</comment>
<dbReference type="SUPFAM" id="SSF49329">
    <property type="entry name" value="Cu,Zn superoxide dismutase-like"/>
    <property type="match status" value="1"/>
</dbReference>
<keyword evidence="13" id="KW-0186">Copper</keyword>
<evidence type="ECO:0000256" key="16">
    <source>
        <dbReference type="ARBA" id="ARBA00023180"/>
    </source>
</evidence>
<dbReference type="GO" id="GO:0004784">
    <property type="term" value="F:superoxide dismutase activity"/>
    <property type="evidence" value="ECO:0007669"/>
    <property type="project" value="UniProtKB-EC"/>
</dbReference>
<dbReference type="HOGENOM" id="CLU_063073_2_0_1"/>
<keyword evidence="12" id="KW-0560">Oxidoreductase</keyword>
<evidence type="ECO:0000256" key="20">
    <source>
        <dbReference type="SAM" id="Phobius"/>
    </source>
</evidence>
<evidence type="ECO:0000256" key="5">
    <source>
        <dbReference type="ARBA" id="ARBA00012682"/>
    </source>
</evidence>
<keyword evidence="16" id="KW-0325">Glycoprotein</keyword>
<keyword evidence="20" id="KW-1133">Transmembrane helix</keyword>
<comment type="catalytic activity">
    <reaction evidence="18">
        <text>2 superoxide + 2 H(+) = H2O2 + O2</text>
        <dbReference type="Rhea" id="RHEA:20696"/>
        <dbReference type="ChEBI" id="CHEBI:15378"/>
        <dbReference type="ChEBI" id="CHEBI:15379"/>
        <dbReference type="ChEBI" id="CHEBI:16240"/>
        <dbReference type="ChEBI" id="CHEBI:18421"/>
        <dbReference type="EC" id="1.15.1.1"/>
    </reaction>
</comment>
<feature type="region of interest" description="Disordered" evidence="19">
    <location>
        <begin position="236"/>
        <end position="270"/>
    </location>
</feature>
<evidence type="ECO:0000256" key="4">
    <source>
        <dbReference type="ARBA" id="ARBA00010457"/>
    </source>
</evidence>
<keyword evidence="9" id="KW-0479">Metal-binding</keyword>
<evidence type="ECO:0000256" key="3">
    <source>
        <dbReference type="ARBA" id="ARBA00004589"/>
    </source>
</evidence>
<keyword evidence="6" id="KW-0134">Cell wall</keyword>
<evidence type="ECO:0000313" key="24">
    <source>
        <dbReference type="Proteomes" id="UP000005018"/>
    </source>
</evidence>
<dbReference type="InterPro" id="IPR001424">
    <property type="entry name" value="SOD_Cu_Zn_dom"/>
</dbReference>
<evidence type="ECO:0000256" key="21">
    <source>
        <dbReference type="SAM" id="SignalP"/>
    </source>
</evidence>
<evidence type="ECO:0000256" key="10">
    <source>
        <dbReference type="ARBA" id="ARBA00022729"/>
    </source>
</evidence>